<gene>
    <name evidence="1" type="ORF">BT63DRAFT_304465</name>
</gene>
<proteinExistence type="predicted"/>
<accession>A0A6A6U8G6</accession>
<dbReference type="AlphaFoldDB" id="A0A6A6U8G6"/>
<dbReference type="Proteomes" id="UP000799302">
    <property type="component" value="Unassembled WGS sequence"/>
</dbReference>
<evidence type="ECO:0000313" key="1">
    <source>
        <dbReference type="EMBL" id="KAF2667901.1"/>
    </source>
</evidence>
<keyword evidence="2" id="KW-1185">Reference proteome</keyword>
<protein>
    <submittedName>
        <fullName evidence="1">Uncharacterized protein</fullName>
    </submittedName>
</protein>
<name>A0A6A6U8G6_9PEZI</name>
<reference evidence="1" key="1">
    <citation type="journal article" date="2020" name="Stud. Mycol.">
        <title>101 Dothideomycetes genomes: a test case for predicting lifestyles and emergence of pathogens.</title>
        <authorList>
            <person name="Haridas S."/>
            <person name="Albert R."/>
            <person name="Binder M."/>
            <person name="Bloem J."/>
            <person name="Labutti K."/>
            <person name="Salamov A."/>
            <person name="Andreopoulos B."/>
            <person name="Baker S."/>
            <person name="Barry K."/>
            <person name="Bills G."/>
            <person name="Bluhm B."/>
            <person name="Cannon C."/>
            <person name="Castanera R."/>
            <person name="Culley D."/>
            <person name="Daum C."/>
            <person name="Ezra D."/>
            <person name="Gonzalez J."/>
            <person name="Henrissat B."/>
            <person name="Kuo A."/>
            <person name="Liang C."/>
            <person name="Lipzen A."/>
            <person name="Lutzoni F."/>
            <person name="Magnuson J."/>
            <person name="Mondo S."/>
            <person name="Nolan M."/>
            <person name="Ohm R."/>
            <person name="Pangilinan J."/>
            <person name="Park H.-J."/>
            <person name="Ramirez L."/>
            <person name="Alfaro M."/>
            <person name="Sun H."/>
            <person name="Tritt A."/>
            <person name="Yoshinaga Y."/>
            <person name="Zwiers L.-H."/>
            <person name="Turgeon B."/>
            <person name="Goodwin S."/>
            <person name="Spatafora J."/>
            <person name="Crous P."/>
            <person name="Grigoriev I."/>
        </authorList>
    </citation>
    <scope>NUCLEOTIDE SEQUENCE</scope>
    <source>
        <strain evidence="1">CBS 115976</strain>
    </source>
</reference>
<sequence length="113" mass="13229">MMNPHRGIGLRSGFESGPLHQICWQFAGVSLFTMPFELGPQLGRCKFGKCWRRFQLQGRKGTLSKTLRCRNPRRYRQQRFWKMLPLCTLVMHPAAISTRPKLSEATRWSKLHV</sequence>
<evidence type="ECO:0000313" key="2">
    <source>
        <dbReference type="Proteomes" id="UP000799302"/>
    </source>
</evidence>
<organism evidence="1 2">
    <name type="scientific">Microthyrium microscopicum</name>
    <dbReference type="NCBI Taxonomy" id="703497"/>
    <lineage>
        <taxon>Eukaryota</taxon>
        <taxon>Fungi</taxon>
        <taxon>Dikarya</taxon>
        <taxon>Ascomycota</taxon>
        <taxon>Pezizomycotina</taxon>
        <taxon>Dothideomycetes</taxon>
        <taxon>Dothideomycetes incertae sedis</taxon>
        <taxon>Microthyriales</taxon>
        <taxon>Microthyriaceae</taxon>
        <taxon>Microthyrium</taxon>
    </lineage>
</organism>
<dbReference type="EMBL" id="MU004237">
    <property type="protein sequence ID" value="KAF2667901.1"/>
    <property type="molecule type" value="Genomic_DNA"/>
</dbReference>